<name>F4XXK8_9CYAN</name>
<dbReference type="HOGENOM" id="CLU_3081937_0_0_3"/>
<protein>
    <submittedName>
        <fullName evidence="1">Uncharacterized protein</fullName>
    </submittedName>
</protein>
<accession>F4XXK8</accession>
<evidence type="ECO:0000313" key="2">
    <source>
        <dbReference type="Proteomes" id="UP000003959"/>
    </source>
</evidence>
<dbReference type="EMBL" id="GL890948">
    <property type="protein sequence ID" value="EGJ30686.1"/>
    <property type="molecule type" value="Genomic_DNA"/>
</dbReference>
<evidence type="ECO:0000313" key="1">
    <source>
        <dbReference type="EMBL" id="EGJ30686.1"/>
    </source>
</evidence>
<keyword evidence="2" id="KW-1185">Reference proteome</keyword>
<sequence length="52" mass="5671">MDGVQAISAFCSESVTKAVAQAKYYGTPKAESPVFLNRVRSYRKNSAAKASW</sequence>
<dbReference type="AlphaFoldDB" id="F4XXK8"/>
<proteinExistence type="predicted"/>
<gene>
    <name evidence="1" type="ORF">LYNGBM3L_47690</name>
</gene>
<dbReference type="Proteomes" id="UP000003959">
    <property type="component" value="Unassembled WGS sequence"/>
</dbReference>
<organism evidence="1 2">
    <name type="scientific">Moorena producens 3L</name>
    <dbReference type="NCBI Taxonomy" id="489825"/>
    <lineage>
        <taxon>Bacteria</taxon>
        <taxon>Bacillati</taxon>
        <taxon>Cyanobacteriota</taxon>
        <taxon>Cyanophyceae</taxon>
        <taxon>Coleofasciculales</taxon>
        <taxon>Coleofasciculaceae</taxon>
        <taxon>Moorena</taxon>
    </lineage>
</organism>
<reference evidence="2" key="1">
    <citation type="journal article" date="2011" name="Proc. Natl. Acad. Sci. U.S.A.">
        <title>Genomic insights into the physiology and ecology of the marine filamentous cyanobacterium Lyngbya majuscula.</title>
        <authorList>
            <person name="Jones A.C."/>
            <person name="Monroe E.A."/>
            <person name="Podell S."/>
            <person name="Hess W.R."/>
            <person name="Klages S."/>
            <person name="Esquenazi E."/>
            <person name="Niessen S."/>
            <person name="Hoover H."/>
            <person name="Rothmann M."/>
            <person name="Lasken R.S."/>
            <person name="Yates J.R.III."/>
            <person name="Reinhardt R."/>
            <person name="Kube M."/>
            <person name="Burkart M.D."/>
            <person name="Allen E.E."/>
            <person name="Dorrestein P.C."/>
            <person name="Gerwick W.H."/>
            <person name="Gerwick L."/>
        </authorList>
    </citation>
    <scope>NUCLEOTIDE SEQUENCE [LARGE SCALE GENOMIC DNA]</scope>
    <source>
        <strain evidence="2">3L</strain>
    </source>
</reference>